<dbReference type="GO" id="GO:0005783">
    <property type="term" value="C:endoplasmic reticulum"/>
    <property type="evidence" value="ECO:0007669"/>
    <property type="project" value="TreeGrafter"/>
</dbReference>
<dbReference type="GO" id="GO:0034485">
    <property type="term" value="F:phosphatidylinositol-3,4,5-trisphosphate 5-phosphatase activity"/>
    <property type="evidence" value="ECO:0007669"/>
    <property type="project" value="TreeGrafter"/>
</dbReference>
<dbReference type="InterPro" id="IPR046985">
    <property type="entry name" value="IP5"/>
</dbReference>
<dbReference type="GO" id="GO:0045719">
    <property type="term" value="P:negative regulation of glycogen biosynthetic process"/>
    <property type="evidence" value="ECO:0007669"/>
    <property type="project" value="TreeGrafter"/>
</dbReference>
<dbReference type="GO" id="GO:0051898">
    <property type="term" value="P:negative regulation of phosphatidylinositol 3-kinase/protein kinase B signal transduction"/>
    <property type="evidence" value="ECO:0007669"/>
    <property type="project" value="TreeGrafter"/>
</dbReference>
<proteinExistence type="inferred from homology"/>
<evidence type="ECO:0000256" key="1">
    <source>
        <dbReference type="ARBA" id="ARBA00005910"/>
    </source>
</evidence>
<dbReference type="RefSeq" id="XP_032119382.1">
    <property type="nucleotide sequence ID" value="XM_032263491.1"/>
</dbReference>
<dbReference type="GO" id="GO:0004439">
    <property type="term" value="F:phosphatidylinositol-4,5-bisphosphate 5-phosphatase activity"/>
    <property type="evidence" value="ECO:0007669"/>
    <property type="project" value="TreeGrafter"/>
</dbReference>
<dbReference type="FunFam" id="3.60.10.10:FF:000177">
    <property type="entry name" value="inositol polyphosphate 5-phosphatase K isoform X2"/>
    <property type="match status" value="1"/>
</dbReference>
<dbReference type="PANTHER" id="PTHR11200:SF117">
    <property type="entry name" value="INOSITOL POLYPHOSPHATE 5-PHOSPHATASE K"/>
    <property type="match status" value="1"/>
</dbReference>
<dbReference type="Proteomes" id="UP000504640">
    <property type="component" value="Unplaced"/>
</dbReference>
<reference evidence="5" key="1">
    <citation type="submission" date="2025-08" db="UniProtKB">
        <authorList>
            <consortium name="RefSeq"/>
        </authorList>
    </citation>
    <scope>IDENTIFICATION</scope>
    <source>
        <tissue evidence="5">Blood</tissue>
    </source>
</reference>
<dbReference type="GO" id="GO:0016312">
    <property type="term" value="F:inositol bisphosphate phosphatase activity"/>
    <property type="evidence" value="ECO:0007669"/>
    <property type="project" value="TreeGrafter"/>
</dbReference>
<dbReference type="GO" id="GO:0046627">
    <property type="term" value="P:negative regulation of insulin receptor signaling pathway"/>
    <property type="evidence" value="ECO:0007669"/>
    <property type="project" value="TreeGrafter"/>
</dbReference>
<gene>
    <name evidence="5" type="primary">INPP5K</name>
</gene>
<dbReference type="InterPro" id="IPR041611">
    <property type="entry name" value="SKICH"/>
</dbReference>
<dbReference type="GO" id="GO:0046856">
    <property type="term" value="P:phosphatidylinositol dephosphorylation"/>
    <property type="evidence" value="ECO:0007669"/>
    <property type="project" value="InterPro"/>
</dbReference>
<dbReference type="PANTHER" id="PTHR11200">
    <property type="entry name" value="INOSITOL 5-PHOSPHATASE"/>
    <property type="match status" value="1"/>
</dbReference>
<dbReference type="GeneID" id="116540137"/>
<protein>
    <submittedName>
        <fullName evidence="5">Inositol polyphosphate 5-phosphatase K isoform X1</fullName>
    </submittedName>
</protein>
<dbReference type="InterPro" id="IPR000300">
    <property type="entry name" value="IPPc"/>
</dbReference>
<dbReference type="FunFam" id="2.60.40.2840:FF:000005">
    <property type="entry name" value="inositol polyphosphate 5-phosphatase K"/>
    <property type="match status" value="1"/>
</dbReference>
<dbReference type="Pfam" id="PF17751">
    <property type="entry name" value="SKICH"/>
    <property type="match status" value="1"/>
</dbReference>
<name>A0A6J3GPH6_SAPAP</name>
<feature type="region of interest" description="Disordered" evidence="2">
    <location>
        <begin position="1"/>
        <end position="80"/>
    </location>
</feature>
<feature type="compositionally biased region" description="Basic and acidic residues" evidence="2">
    <location>
        <begin position="51"/>
        <end position="72"/>
    </location>
</feature>
<evidence type="ECO:0000259" key="3">
    <source>
        <dbReference type="SMART" id="SM00128"/>
    </source>
</evidence>
<dbReference type="SMART" id="SM00128">
    <property type="entry name" value="IPPc"/>
    <property type="match status" value="1"/>
</dbReference>
<dbReference type="InterPro" id="IPR036691">
    <property type="entry name" value="Endo/exonu/phosph_ase_sf"/>
</dbReference>
<dbReference type="Gene3D" id="3.60.10.10">
    <property type="entry name" value="Endonuclease/exonuclease/phosphatase"/>
    <property type="match status" value="1"/>
</dbReference>
<dbReference type="AlphaFoldDB" id="A0A6J3GPH6"/>
<sequence length="469" mass="53957">MTGQTRLPDVPEDTFAQPLAASRFWESPASSREPHHPEPAVRLWPVSDGSRGGRSESGRKTVRDRGARETGRQRGCSGRQTRACLATARDDGGHELSEAGRAERQEARVSHVRMQGILLLVFAKYQHLPYLQILSTKSTPTGLFGYWGNKGGVNICLKLYGYYVSIINCHLPPHISNNYQRLEHFDRILEMQNFQGQDIPNILDHDLIIWFGDMNFRIEDFGLHFVRESIKNRCYSDLWEKDQLSIAKKHDPLLREFQEGRLFFPPTYKFDRNSSNYDTSEKKRKPAWTDRILWRLKRQPQAGPHTPRLPAPDFSLSQRSYGSYMTYTISDHKPVAGTFDLELKPLLSAPLIVLMPEDLWTLENDLMVSYSSTSDFPRSPWDWIGLYKVGLRDIHDYVSYIWVGDNQVSFSDNLNQVYIDISNIPATEEEFLLCYYSNNLHSVAGISRPFQIPLFSLREDPLGEAQPQI</sequence>
<dbReference type="GO" id="GO:0001726">
    <property type="term" value="C:ruffle"/>
    <property type="evidence" value="ECO:0007669"/>
    <property type="project" value="TreeGrafter"/>
</dbReference>
<dbReference type="Gene3D" id="2.60.40.2840">
    <property type="match status" value="1"/>
</dbReference>
<feature type="domain" description="Inositol polyphosphate-related phosphatase" evidence="3">
    <location>
        <begin position="42"/>
        <end position="347"/>
    </location>
</feature>
<dbReference type="Pfam" id="PF22669">
    <property type="entry name" value="Exo_endo_phos2"/>
    <property type="match status" value="1"/>
</dbReference>
<evidence type="ECO:0000256" key="2">
    <source>
        <dbReference type="SAM" id="MobiDB-lite"/>
    </source>
</evidence>
<organism evidence="4 5">
    <name type="scientific">Sapajus apella</name>
    <name type="common">Brown-capped capuchin</name>
    <name type="synonym">Cebus apella</name>
    <dbReference type="NCBI Taxonomy" id="9515"/>
    <lineage>
        <taxon>Eukaryota</taxon>
        <taxon>Metazoa</taxon>
        <taxon>Chordata</taxon>
        <taxon>Craniata</taxon>
        <taxon>Vertebrata</taxon>
        <taxon>Euteleostomi</taxon>
        <taxon>Mammalia</taxon>
        <taxon>Eutheria</taxon>
        <taxon>Euarchontoglires</taxon>
        <taxon>Primates</taxon>
        <taxon>Haplorrhini</taxon>
        <taxon>Platyrrhini</taxon>
        <taxon>Cebidae</taxon>
        <taxon>Cebinae</taxon>
        <taxon>Sapajus</taxon>
    </lineage>
</organism>
<evidence type="ECO:0000313" key="4">
    <source>
        <dbReference type="Proteomes" id="UP000504640"/>
    </source>
</evidence>
<comment type="similarity">
    <text evidence="1">Belongs to the inositol 1,4,5-trisphosphate 5-phosphatase type II family.</text>
</comment>
<evidence type="ECO:0000313" key="5">
    <source>
        <dbReference type="RefSeq" id="XP_032119382.1"/>
    </source>
</evidence>
<accession>A0A6J3GPH6</accession>
<dbReference type="GO" id="GO:0005886">
    <property type="term" value="C:plasma membrane"/>
    <property type="evidence" value="ECO:0007669"/>
    <property type="project" value="TreeGrafter"/>
</dbReference>
<dbReference type="SUPFAM" id="SSF56219">
    <property type="entry name" value="DNase I-like"/>
    <property type="match status" value="1"/>
</dbReference>
<keyword evidence="4" id="KW-1185">Reference proteome</keyword>
<dbReference type="CTD" id="51763"/>